<keyword evidence="2 3" id="KW-0326">Glycosidase</keyword>
<dbReference type="PROSITE" id="PS51764">
    <property type="entry name" value="GH26"/>
    <property type="match status" value="1"/>
</dbReference>
<feature type="domain" description="GH26" evidence="4">
    <location>
        <begin position="1"/>
        <end position="298"/>
    </location>
</feature>
<keyword evidence="6" id="KW-1185">Reference proteome</keyword>
<name>S7VR66_9FLAO</name>
<proteinExistence type="inferred from homology"/>
<comment type="similarity">
    <text evidence="3">Belongs to the glycosyl hydrolase 26 family.</text>
</comment>
<dbReference type="GO" id="GO:0004553">
    <property type="term" value="F:hydrolase activity, hydrolyzing O-glycosyl compounds"/>
    <property type="evidence" value="ECO:0007669"/>
    <property type="project" value="InterPro"/>
</dbReference>
<evidence type="ECO:0000313" key="5">
    <source>
        <dbReference type="EMBL" id="EPR71882.1"/>
    </source>
</evidence>
<evidence type="ECO:0000256" key="3">
    <source>
        <dbReference type="PROSITE-ProRule" id="PRU01100"/>
    </source>
</evidence>
<protein>
    <recommendedName>
        <fullName evidence="4">GH26 domain-containing protein</fullName>
    </recommendedName>
</protein>
<dbReference type="AlphaFoldDB" id="S7VR66"/>
<evidence type="ECO:0000256" key="1">
    <source>
        <dbReference type="ARBA" id="ARBA00022801"/>
    </source>
</evidence>
<reference evidence="5 6" key="1">
    <citation type="journal article" date="2013" name="Genome Announc.">
        <title>Draft Genome Sequence of Winogradskyella psychrotolerans RS-3T, Isolated from the Marine Transect of Kongsfjorden, Ny-Alesund, Svalbard, Arctic Ocean.</title>
        <authorList>
            <person name="Kumar Pinnaka A."/>
            <person name="Ara S."/>
            <person name="Singh A."/>
            <person name="Shivaji S."/>
        </authorList>
    </citation>
    <scope>NUCLEOTIDE SEQUENCE [LARGE SCALE GENOMIC DNA]</scope>
    <source>
        <strain evidence="5 6">RS-3</strain>
    </source>
</reference>
<comment type="caution">
    <text evidence="5">The sequence shown here is derived from an EMBL/GenBank/DDBJ whole genome shotgun (WGS) entry which is preliminary data.</text>
</comment>
<dbReference type="InterPro" id="IPR017853">
    <property type="entry name" value="GH"/>
</dbReference>
<dbReference type="STRING" id="641526.ADIWIN_3080"/>
<sequence length="334" mass="38759">MAQKFEPEDGKCLVFVGQDLEATGGLDDYNNGYTDYFDTPAGVTIYTNLSPNNESYGHYNKGLDGIKTKVNWGAGDSWANLYLQDSTYQNTALAIGLSMVNHEKSVAKGKLDYLINDLADWIKATKRPVFLRIGYEFDGWDWNHYNKKHYLKAWQRIHAILKAKQVDNVAFVWQSKGTGSNQKVLEEWYPGDDLVDWCAYSYFGQPDKEMIVFARKHKKPVFISEATPVRQIDNLYFDSDLKKVKLEKTIWKDWFIPFFQTIHENSDVIKAFSYINSDWTSQPMWITNATFNKVDSRIQVSPYVSQKWIEEIKKSKYLNASDGLWNTKIKNRHS</sequence>
<feature type="active site" description="Proton donor" evidence="3">
    <location>
        <position position="136"/>
    </location>
</feature>
<dbReference type="Gene3D" id="3.20.20.80">
    <property type="entry name" value="Glycosidases"/>
    <property type="match status" value="1"/>
</dbReference>
<evidence type="ECO:0000313" key="6">
    <source>
        <dbReference type="Proteomes" id="UP000014962"/>
    </source>
</evidence>
<gene>
    <name evidence="5" type="ORF">ADIWIN_3080</name>
</gene>
<dbReference type="SUPFAM" id="SSF51445">
    <property type="entry name" value="(Trans)glycosidases"/>
    <property type="match status" value="1"/>
</dbReference>
<keyword evidence="1 3" id="KW-0378">Hydrolase</keyword>
<evidence type="ECO:0000256" key="2">
    <source>
        <dbReference type="ARBA" id="ARBA00023295"/>
    </source>
</evidence>
<dbReference type="Proteomes" id="UP000014962">
    <property type="component" value="Unassembled WGS sequence"/>
</dbReference>
<organism evidence="5 6">
    <name type="scientific">Winogradskyella psychrotolerans RS-3</name>
    <dbReference type="NCBI Taxonomy" id="641526"/>
    <lineage>
        <taxon>Bacteria</taxon>
        <taxon>Pseudomonadati</taxon>
        <taxon>Bacteroidota</taxon>
        <taxon>Flavobacteriia</taxon>
        <taxon>Flavobacteriales</taxon>
        <taxon>Flavobacteriaceae</taxon>
        <taxon>Winogradskyella</taxon>
    </lineage>
</organism>
<dbReference type="eggNOG" id="COG4124">
    <property type="taxonomic scope" value="Bacteria"/>
</dbReference>
<evidence type="ECO:0000259" key="4">
    <source>
        <dbReference type="PROSITE" id="PS51764"/>
    </source>
</evidence>
<accession>S7VR66</accession>
<feature type="active site" description="Nucleophile" evidence="3">
    <location>
        <position position="225"/>
    </location>
</feature>
<dbReference type="InterPro" id="IPR022790">
    <property type="entry name" value="GH26_dom"/>
</dbReference>
<dbReference type="EMBL" id="ATMR01000139">
    <property type="protein sequence ID" value="EPR71882.1"/>
    <property type="molecule type" value="Genomic_DNA"/>
</dbReference>